<evidence type="ECO:0000256" key="6">
    <source>
        <dbReference type="SAM" id="MobiDB-lite"/>
    </source>
</evidence>
<name>A0A167DZQ6_9ASCO</name>
<dbReference type="PANTHER" id="PTHR47660">
    <property type="entry name" value="TRANSCRIPTION FACTOR WITH C2H2 AND ZN(2)-CYS(6) DNA BINDING DOMAIN (EUROFUNG)-RELATED-RELATED"/>
    <property type="match status" value="1"/>
</dbReference>
<evidence type="ECO:0000256" key="3">
    <source>
        <dbReference type="ARBA" id="ARBA00023015"/>
    </source>
</evidence>
<proteinExistence type="predicted"/>
<accession>A0A167DZQ6</accession>
<keyword evidence="4" id="KW-0804">Transcription</keyword>
<evidence type="ECO:0000313" key="8">
    <source>
        <dbReference type="EMBL" id="ANB13478.1"/>
    </source>
</evidence>
<dbReference type="GeneID" id="30033610"/>
<dbReference type="PANTHER" id="PTHR47660:SF3">
    <property type="entry name" value="FINGER DOMAIN PROTEIN, PUTATIVE (AFU_ORTHOLOGUE AFUA_4G03310)-RELATED"/>
    <property type="match status" value="1"/>
</dbReference>
<dbReference type="AlphaFoldDB" id="A0A167DZQ6"/>
<sequence length="523" mass="58689">MSPITSSGLSRRKACLTCSTKKRRCDMLYPSCTRCSTTNTTCIYTANTSNPIVQQLINGQESNEKCKKDRNILITPGISYGDIPTSGTATVTDNNGISGRSGSPSNNQTSYLLKIMNSTPPTSPSLPSFVDAMFDIPMELEGSAQNVVLSEPAQPVVVSDDMLRTPSVYPDQRTSVPVPSPSQQQQQQQQQQQEKDLEDISITTPPDSVGHVSPADFDSSALTQVKRLRFFNLNYRTVQGMPYSEEASDLFVRRIHQYPKLFLKKLKVSFIHPSLYPRGYPPVLLTALAVCSLYINRPDVRVTAGDSASRPVVAADFNRSINQLVESMLLPMPVMAALPIHDKLALAQALILTQCIRLYSGDIRFATQAEKIVLPLTALFDDLVAHVHDLYSTQQEPFYWNQWIFVHSITRTCFLGSFIQGLYYFLREQPEYNLVAPFLPMSLSRAKWRASSEAEWSKALSTDSQPYEKTLGETFVVFDTIEGKNLHELCYEAILMFCFCFGVDRLQSELQIDFDEYLTNSDY</sequence>
<dbReference type="RefSeq" id="XP_018735955.1">
    <property type="nucleotide sequence ID" value="XM_018878676.1"/>
</dbReference>
<evidence type="ECO:0000256" key="4">
    <source>
        <dbReference type="ARBA" id="ARBA00023163"/>
    </source>
</evidence>
<organism evidence="8 9">
    <name type="scientific">Sugiyamaella lignohabitans</name>
    <dbReference type="NCBI Taxonomy" id="796027"/>
    <lineage>
        <taxon>Eukaryota</taxon>
        <taxon>Fungi</taxon>
        <taxon>Dikarya</taxon>
        <taxon>Ascomycota</taxon>
        <taxon>Saccharomycotina</taxon>
        <taxon>Dipodascomycetes</taxon>
        <taxon>Dipodascales</taxon>
        <taxon>Trichomonascaceae</taxon>
        <taxon>Sugiyamaella</taxon>
    </lineage>
</organism>
<dbReference type="InterPro" id="IPR001138">
    <property type="entry name" value="Zn2Cys6_DnaBD"/>
</dbReference>
<dbReference type="Pfam" id="PF00172">
    <property type="entry name" value="Zn_clus"/>
    <property type="match status" value="1"/>
</dbReference>
<dbReference type="SMART" id="SM00066">
    <property type="entry name" value="GAL4"/>
    <property type="match status" value="1"/>
</dbReference>
<dbReference type="Gene3D" id="4.10.240.10">
    <property type="entry name" value="Zn(2)-C6 fungal-type DNA-binding domain"/>
    <property type="match status" value="1"/>
</dbReference>
<dbReference type="PROSITE" id="PS50048">
    <property type="entry name" value="ZN2_CY6_FUNGAL_2"/>
    <property type="match status" value="1"/>
</dbReference>
<dbReference type="SUPFAM" id="SSF57701">
    <property type="entry name" value="Zn2/Cys6 DNA-binding domain"/>
    <property type="match status" value="1"/>
</dbReference>
<keyword evidence="1" id="KW-0479">Metal-binding</keyword>
<dbReference type="EMBL" id="CP014501">
    <property type="protein sequence ID" value="ANB13478.1"/>
    <property type="molecule type" value="Genomic_DNA"/>
</dbReference>
<dbReference type="InterPro" id="IPR036864">
    <property type="entry name" value="Zn2-C6_fun-type_DNA-bd_sf"/>
</dbReference>
<feature type="region of interest" description="Disordered" evidence="6">
    <location>
        <begin position="166"/>
        <end position="215"/>
    </location>
</feature>
<evidence type="ECO:0000256" key="1">
    <source>
        <dbReference type="ARBA" id="ARBA00022723"/>
    </source>
</evidence>
<keyword evidence="3" id="KW-0805">Transcription regulation</keyword>
<reference evidence="8 9" key="1">
    <citation type="submission" date="2016-02" db="EMBL/GenBank/DDBJ databases">
        <title>Complete genome sequence and transcriptome regulation of the pentose utilising yeast Sugiyamaella lignohabitans.</title>
        <authorList>
            <person name="Bellasio M."/>
            <person name="Peymann A."/>
            <person name="Valli M."/>
            <person name="Sipitzky M."/>
            <person name="Graf A."/>
            <person name="Sauer M."/>
            <person name="Marx H."/>
            <person name="Mattanovich D."/>
        </authorList>
    </citation>
    <scope>NUCLEOTIDE SEQUENCE [LARGE SCALE GENOMIC DNA]</scope>
    <source>
        <strain evidence="8 9">CBS 10342</strain>
    </source>
</reference>
<dbReference type="PROSITE" id="PS00463">
    <property type="entry name" value="ZN2_CY6_FUNGAL_1"/>
    <property type="match status" value="1"/>
</dbReference>
<gene>
    <name evidence="8" type="ORF">AWJ20_1771</name>
</gene>
<keyword evidence="5" id="KW-0539">Nucleus</keyword>
<evidence type="ECO:0000256" key="5">
    <source>
        <dbReference type="ARBA" id="ARBA00023242"/>
    </source>
</evidence>
<dbReference type="GO" id="GO:0000981">
    <property type="term" value="F:DNA-binding transcription factor activity, RNA polymerase II-specific"/>
    <property type="evidence" value="ECO:0007669"/>
    <property type="project" value="InterPro"/>
</dbReference>
<dbReference type="CDD" id="cd00067">
    <property type="entry name" value="GAL4"/>
    <property type="match status" value="1"/>
</dbReference>
<keyword evidence="9" id="KW-1185">Reference proteome</keyword>
<evidence type="ECO:0000259" key="7">
    <source>
        <dbReference type="PROSITE" id="PS50048"/>
    </source>
</evidence>
<dbReference type="Proteomes" id="UP000189580">
    <property type="component" value="Chromosome a"/>
</dbReference>
<dbReference type="KEGG" id="slb:AWJ20_1771"/>
<feature type="domain" description="Zn(2)-C6 fungal-type" evidence="7">
    <location>
        <begin position="14"/>
        <end position="44"/>
    </location>
</feature>
<keyword evidence="2" id="KW-0862">Zinc</keyword>
<dbReference type="OrthoDB" id="4216928at2759"/>
<dbReference type="GO" id="GO:0008270">
    <property type="term" value="F:zinc ion binding"/>
    <property type="evidence" value="ECO:0007669"/>
    <property type="project" value="InterPro"/>
</dbReference>
<protein>
    <recommendedName>
        <fullName evidence="7">Zn(2)-C6 fungal-type domain-containing protein</fullName>
    </recommendedName>
</protein>
<evidence type="ECO:0000256" key="2">
    <source>
        <dbReference type="ARBA" id="ARBA00022833"/>
    </source>
</evidence>
<feature type="compositionally biased region" description="Low complexity" evidence="6">
    <location>
        <begin position="183"/>
        <end position="192"/>
    </location>
</feature>
<evidence type="ECO:0000313" key="9">
    <source>
        <dbReference type="Proteomes" id="UP000189580"/>
    </source>
</evidence>